<evidence type="ECO:0000313" key="5">
    <source>
        <dbReference type="Proteomes" id="UP000321514"/>
    </source>
</evidence>
<evidence type="ECO:0000313" key="3">
    <source>
        <dbReference type="EMBL" id="SET52381.1"/>
    </source>
</evidence>
<dbReference type="AlphaFoldDB" id="A0A511SWN2"/>
<dbReference type="EMBL" id="FOIB01000002">
    <property type="protein sequence ID" value="SET52381.1"/>
    <property type="molecule type" value="Genomic_DNA"/>
</dbReference>
<evidence type="ECO:0000313" key="2">
    <source>
        <dbReference type="EMBL" id="GEN06316.1"/>
    </source>
</evidence>
<gene>
    <name evidence="2" type="ORF">MFU01_13530</name>
    <name evidence="3" type="ORF">SAMN05443572_102572</name>
</gene>
<reference evidence="3 4" key="1">
    <citation type="submission" date="2016-10" db="EMBL/GenBank/DDBJ databases">
        <authorList>
            <person name="Varghese N."/>
            <person name="Submissions S."/>
        </authorList>
    </citation>
    <scope>NUCLEOTIDE SEQUENCE [LARGE SCALE GENOMIC DNA]</scope>
    <source>
        <strain evidence="3 4">DSM 16525</strain>
    </source>
</reference>
<evidence type="ECO:0000256" key="1">
    <source>
        <dbReference type="SAM" id="SignalP"/>
    </source>
</evidence>
<evidence type="ECO:0008006" key="6">
    <source>
        <dbReference type="Google" id="ProtNLM"/>
    </source>
</evidence>
<dbReference type="Proteomes" id="UP000183760">
    <property type="component" value="Unassembled WGS sequence"/>
</dbReference>
<organism evidence="2 5">
    <name type="scientific">Myxococcus fulvus</name>
    <dbReference type="NCBI Taxonomy" id="33"/>
    <lineage>
        <taxon>Bacteria</taxon>
        <taxon>Pseudomonadati</taxon>
        <taxon>Myxococcota</taxon>
        <taxon>Myxococcia</taxon>
        <taxon>Myxococcales</taxon>
        <taxon>Cystobacterineae</taxon>
        <taxon>Myxococcaceae</taxon>
        <taxon>Myxococcus</taxon>
    </lineage>
</organism>
<dbReference type="Proteomes" id="UP000321514">
    <property type="component" value="Unassembled WGS sequence"/>
</dbReference>
<sequence length="189" mass="20817">MRRLLRASHVSLLAVALCLLAGCSRSLRENYQRDKAAGHVYQRTLSDLWPEVKAHLKKEGYSWKEMPGHYVLETEWRDAGGGTLGPTSSSRFLIEGHMLPNGGSILRVMRGNRVSQAIGGGNVEQRIAQGGSARAQEEQAVARANANTTGVLPTQQTYARDLELELELLRRIEPDAAGRLARQAALEYP</sequence>
<accession>A0A511SWN2</accession>
<feature type="chain" id="PRO_5023086011" description="Lipoprotein" evidence="1">
    <location>
        <begin position="22"/>
        <end position="189"/>
    </location>
</feature>
<evidence type="ECO:0000313" key="4">
    <source>
        <dbReference type="Proteomes" id="UP000183760"/>
    </source>
</evidence>
<keyword evidence="4" id="KW-1185">Reference proteome</keyword>
<protein>
    <recommendedName>
        <fullName evidence="6">Lipoprotein</fullName>
    </recommendedName>
</protein>
<dbReference type="OrthoDB" id="5382898at2"/>
<feature type="signal peptide" evidence="1">
    <location>
        <begin position="1"/>
        <end position="21"/>
    </location>
</feature>
<dbReference type="STRING" id="1334629.MFUL124B02_34125"/>
<name>A0A511SWN2_MYXFU</name>
<dbReference type="EMBL" id="BJXR01000015">
    <property type="protein sequence ID" value="GEN06316.1"/>
    <property type="molecule type" value="Genomic_DNA"/>
</dbReference>
<comment type="caution">
    <text evidence="2">The sequence shown here is derived from an EMBL/GenBank/DDBJ whole genome shotgun (WGS) entry which is preliminary data.</text>
</comment>
<proteinExistence type="predicted"/>
<dbReference type="RefSeq" id="WP_074950810.1">
    <property type="nucleotide sequence ID" value="NZ_BJXR01000015.1"/>
</dbReference>
<reference evidence="2 5" key="2">
    <citation type="submission" date="2019-07" db="EMBL/GenBank/DDBJ databases">
        <title>Whole genome shotgun sequence of Myxococcus fulvus NBRC 100333.</title>
        <authorList>
            <person name="Hosoyama A."/>
            <person name="Uohara A."/>
            <person name="Ohji S."/>
            <person name="Ichikawa N."/>
        </authorList>
    </citation>
    <scope>NUCLEOTIDE SEQUENCE [LARGE SCALE GENOMIC DNA]</scope>
    <source>
        <strain evidence="2 5">NBRC 100333</strain>
    </source>
</reference>
<keyword evidence="1" id="KW-0732">Signal</keyword>
<dbReference type="PROSITE" id="PS51257">
    <property type="entry name" value="PROKAR_LIPOPROTEIN"/>
    <property type="match status" value="1"/>
</dbReference>